<name>A0A9X1WY02_9GAMM</name>
<dbReference type="Gene3D" id="3.90.1150.30">
    <property type="match status" value="1"/>
</dbReference>
<keyword evidence="1" id="KW-0238">DNA-binding</keyword>
<dbReference type="InterPro" id="IPR007351">
    <property type="entry name" value="YjbR"/>
</dbReference>
<organism evidence="1 2">
    <name type="scientific">Acinetobacter sedimenti</name>
    <dbReference type="NCBI Taxonomy" id="2919922"/>
    <lineage>
        <taxon>Bacteria</taxon>
        <taxon>Pseudomonadati</taxon>
        <taxon>Pseudomonadota</taxon>
        <taxon>Gammaproteobacteria</taxon>
        <taxon>Moraxellales</taxon>
        <taxon>Moraxellaceae</taxon>
        <taxon>Acinetobacter</taxon>
    </lineage>
</organism>
<dbReference type="SUPFAM" id="SSF142906">
    <property type="entry name" value="YjbR-like"/>
    <property type="match status" value="1"/>
</dbReference>
<dbReference type="GO" id="GO:0003677">
    <property type="term" value="F:DNA binding"/>
    <property type="evidence" value="ECO:0007669"/>
    <property type="project" value="UniProtKB-KW"/>
</dbReference>
<dbReference type="Pfam" id="PF04237">
    <property type="entry name" value="YjbR"/>
    <property type="match status" value="1"/>
</dbReference>
<sequence>MTLEQLKQFCHSLKGVEEKMPFDDQVLVFTVRGKMFCLIDSVDYQFINLKSDPDEATIFREIYPEVTAGYHMNKRHWNSVNMHGSLSEDLLQEWIINSYELVVAKLPKKVQKELSEQV</sequence>
<accession>A0A9X1WY02</accession>
<dbReference type="PANTHER" id="PTHR35145:SF1">
    <property type="entry name" value="CYTOPLASMIC PROTEIN"/>
    <property type="match status" value="1"/>
</dbReference>
<dbReference type="InterPro" id="IPR058532">
    <property type="entry name" value="YjbR/MT2646/Rv2570-like"/>
</dbReference>
<protein>
    <submittedName>
        <fullName evidence="1">MmcQ/YjbR family DNA-binding protein</fullName>
    </submittedName>
</protein>
<dbReference type="EMBL" id="JAKUML010000004">
    <property type="protein sequence ID" value="MCJ8145937.1"/>
    <property type="molecule type" value="Genomic_DNA"/>
</dbReference>
<evidence type="ECO:0000313" key="2">
    <source>
        <dbReference type="Proteomes" id="UP001139701"/>
    </source>
</evidence>
<dbReference type="InterPro" id="IPR038056">
    <property type="entry name" value="YjbR-like_sf"/>
</dbReference>
<dbReference type="Proteomes" id="UP001139701">
    <property type="component" value="Unassembled WGS sequence"/>
</dbReference>
<dbReference type="PANTHER" id="PTHR35145">
    <property type="entry name" value="CYTOPLASMIC PROTEIN-RELATED"/>
    <property type="match status" value="1"/>
</dbReference>
<keyword evidence="2" id="KW-1185">Reference proteome</keyword>
<dbReference type="RefSeq" id="WP_241570639.1">
    <property type="nucleotide sequence ID" value="NZ_JAKUML010000004.1"/>
</dbReference>
<reference evidence="1" key="1">
    <citation type="submission" date="2022-02" db="EMBL/GenBank/DDBJ databases">
        <title>Acinetobacter A3.8 sp. nov., isolated from Sediment (Zhairuo Island).</title>
        <authorList>
            <person name="Zheng K."/>
        </authorList>
    </citation>
    <scope>NUCLEOTIDE SEQUENCE</scope>
    <source>
        <strain evidence="1">A3.8</strain>
    </source>
</reference>
<evidence type="ECO:0000313" key="1">
    <source>
        <dbReference type="EMBL" id="MCJ8145937.1"/>
    </source>
</evidence>
<comment type="caution">
    <text evidence="1">The sequence shown here is derived from an EMBL/GenBank/DDBJ whole genome shotgun (WGS) entry which is preliminary data.</text>
</comment>
<proteinExistence type="predicted"/>
<dbReference type="AlphaFoldDB" id="A0A9X1WY02"/>
<gene>
    <name evidence="1" type="ORF">MKI79_03270</name>
</gene>